<dbReference type="InterPro" id="IPR032675">
    <property type="entry name" value="LRR_dom_sf"/>
</dbReference>
<dbReference type="Proteomes" id="UP000092993">
    <property type="component" value="Unassembled WGS sequence"/>
</dbReference>
<dbReference type="SUPFAM" id="SSF52047">
    <property type="entry name" value="RNI-like"/>
    <property type="match status" value="1"/>
</dbReference>
<dbReference type="AlphaFoldDB" id="A0A1C7M6Z1"/>
<evidence type="ECO:0000313" key="2">
    <source>
        <dbReference type="Proteomes" id="UP000092993"/>
    </source>
</evidence>
<accession>A0A1C7M6Z1</accession>
<dbReference type="STRING" id="5627.A0A1C7M6Z1"/>
<name>A0A1C7M6Z1_GRIFR</name>
<evidence type="ECO:0000313" key="1">
    <source>
        <dbReference type="EMBL" id="OBZ72139.1"/>
    </source>
</evidence>
<keyword evidence="2" id="KW-1185">Reference proteome</keyword>
<gene>
    <name evidence="1" type="ORF">A0H81_07658</name>
</gene>
<protein>
    <recommendedName>
        <fullName evidence="3">F-box domain-containing protein</fullName>
    </recommendedName>
</protein>
<evidence type="ECO:0008006" key="3">
    <source>
        <dbReference type="Google" id="ProtNLM"/>
    </source>
</evidence>
<dbReference type="OrthoDB" id="2801112at2759"/>
<sequence>MKQLSVISATNGGSQRATCLGMCWLELLVGGLVRSVRCVQSNVTSPLDGVQNFIAQRRDPQLQRRTLLDIPPEIHDMMMQVAEDVDATALGQTCRSLRAASARHLSVCSHNTFSCPFILPLPLEKHRNFFIREIDDLEGEDLHEVPPKLMNIYTQACVLNECRRVLNNIRIALSRIDILHNIKSLQICDFSSDRTWRRAQLPRNSKEYPYFVRPISLDIARVLSSAPKITKLAICKFVLSEEMFAAMSQMPVLETLELTNCSYRQGRWLTDIIPGGIPTVRNVMFGGVRYDDVWVFELLSLLPMVRSLSLMGSEQGAFFPSMVGMEGFLTRTHAFCLAERLIVRCFDEEVPYLRAWLFLAKQRVHGEHLNLTHFKLEVQDGGSRYERLTRSRLFDLIDVLKDAPLSTLALEGVSYAGLDAFTHIAEKCPILRALTVVYRQDWWHVSSMPCIWPRALWQYAYSLGDLRSLTHLGSNMAVEPLLRVRYWPDDFMAGDRFRGCDTREEDFYYEERRSLLWPGYSQDSARTCSLSCFCHVKASLWVLRCRAGTMERFLHRRDTAFDAVDVEVERVQPERDVLEHEYESLAGVEGVGFGGGGFG</sequence>
<dbReference type="EMBL" id="LUGG01000009">
    <property type="protein sequence ID" value="OBZ72139.1"/>
    <property type="molecule type" value="Genomic_DNA"/>
</dbReference>
<organism evidence="1 2">
    <name type="scientific">Grifola frondosa</name>
    <name type="common">Maitake</name>
    <name type="synonym">Polyporus frondosus</name>
    <dbReference type="NCBI Taxonomy" id="5627"/>
    <lineage>
        <taxon>Eukaryota</taxon>
        <taxon>Fungi</taxon>
        <taxon>Dikarya</taxon>
        <taxon>Basidiomycota</taxon>
        <taxon>Agaricomycotina</taxon>
        <taxon>Agaricomycetes</taxon>
        <taxon>Polyporales</taxon>
        <taxon>Grifolaceae</taxon>
        <taxon>Grifola</taxon>
    </lineage>
</organism>
<reference evidence="1 2" key="1">
    <citation type="submission" date="2016-03" db="EMBL/GenBank/DDBJ databases">
        <title>Whole genome sequencing of Grifola frondosa 9006-11.</title>
        <authorList>
            <person name="Min B."/>
            <person name="Park H."/>
            <person name="Kim J.-G."/>
            <person name="Cho H."/>
            <person name="Oh Y.-L."/>
            <person name="Kong W.-S."/>
            <person name="Choi I.-G."/>
        </authorList>
    </citation>
    <scope>NUCLEOTIDE SEQUENCE [LARGE SCALE GENOMIC DNA]</scope>
    <source>
        <strain evidence="1 2">9006-11</strain>
    </source>
</reference>
<dbReference type="Gene3D" id="3.80.10.10">
    <property type="entry name" value="Ribonuclease Inhibitor"/>
    <property type="match status" value="1"/>
</dbReference>
<comment type="caution">
    <text evidence="1">The sequence shown here is derived from an EMBL/GenBank/DDBJ whole genome shotgun (WGS) entry which is preliminary data.</text>
</comment>
<proteinExistence type="predicted"/>